<sequence length="108" mass="11167">MTKTRVFTRAGALAAALISFGGLAQAHTPLCACYDNGDGTVLCEGGFSDGSSAAGVRMAVRDGDGNILIDAKMDENSEFTFDKPAGAFSVLFDAGEGHTIEVPADEIY</sequence>
<reference evidence="2 3" key="1">
    <citation type="submission" date="2019-03" db="EMBL/GenBank/DDBJ databases">
        <title>Genomic Encyclopedia of Type Strains, Phase IV (KMG-IV): sequencing the most valuable type-strain genomes for metagenomic binning, comparative biology and taxonomic classification.</title>
        <authorList>
            <person name="Goeker M."/>
        </authorList>
    </citation>
    <scope>NUCLEOTIDE SEQUENCE [LARGE SCALE GENOMIC DNA]</scope>
    <source>
        <strain evidence="2 3">DSM 2781</strain>
    </source>
</reference>
<protein>
    <recommendedName>
        <fullName evidence="4">Nickel transport protein</fullName>
    </recommendedName>
</protein>
<dbReference type="RefSeq" id="WP_165918997.1">
    <property type="nucleotide sequence ID" value="NZ_SLXL01000008.1"/>
</dbReference>
<evidence type="ECO:0000256" key="1">
    <source>
        <dbReference type="SAM" id="SignalP"/>
    </source>
</evidence>
<evidence type="ECO:0008006" key="4">
    <source>
        <dbReference type="Google" id="ProtNLM"/>
    </source>
</evidence>
<organism evidence="2 3">
    <name type="scientific">Rhodovulum adriaticum</name>
    <name type="common">Rhodopseudomonas adriatica</name>
    <dbReference type="NCBI Taxonomy" id="35804"/>
    <lineage>
        <taxon>Bacteria</taxon>
        <taxon>Pseudomonadati</taxon>
        <taxon>Pseudomonadota</taxon>
        <taxon>Alphaproteobacteria</taxon>
        <taxon>Rhodobacterales</taxon>
        <taxon>Paracoccaceae</taxon>
        <taxon>Rhodovulum</taxon>
    </lineage>
</organism>
<comment type="caution">
    <text evidence="2">The sequence shown here is derived from an EMBL/GenBank/DDBJ whole genome shotgun (WGS) entry which is preliminary data.</text>
</comment>
<evidence type="ECO:0000313" key="2">
    <source>
        <dbReference type="EMBL" id="TCP21971.1"/>
    </source>
</evidence>
<feature type="chain" id="PRO_5020351962" description="Nickel transport protein" evidence="1">
    <location>
        <begin position="27"/>
        <end position="108"/>
    </location>
</feature>
<accession>A0A4R2NKI6</accession>
<dbReference type="AlphaFoldDB" id="A0A4R2NKI6"/>
<feature type="signal peptide" evidence="1">
    <location>
        <begin position="1"/>
        <end position="26"/>
    </location>
</feature>
<name>A0A4R2NKI6_RHOAD</name>
<evidence type="ECO:0000313" key="3">
    <source>
        <dbReference type="Proteomes" id="UP000295733"/>
    </source>
</evidence>
<gene>
    <name evidence="2" type="ORF">EV656_10817</name>
</gene>
<proteinExistence type="predicted"/>
<dbReference type="Proteomes" id="UP000295733">
    <property type="component" value="Unassembled WGS sequence"/>
</dbReference>
<keyword evidence="1" id="KW-0732">Signal</keyword>
<keyword evidence="3" id="KW-1185">Reference proteome</keyword>
<dbReference type="EMBL" id="SLXL01000008">
    <property type="protein sequence ID" value="TCP21971.1"/>
    <property type="molecule type" value="Genomic_DNA"/>
</dbReference>